<organism evidence="6 7">
    <name type="scientific">Hydrogenibacillus schlegelii</name>
    <name type="common">Bacillus schlegelii</name>
    <dbReference type="NCBI Taxonomy" id="1484"/>
    <lineage>
        <taxon>Bacteria</taxon>
        <taxon>Bacillati</taxon>
        <taxon>Bacillota</taxon>
        <taxon>Bacilli</taxon>
        <taxon>Bacillales</taxon>
        <taxon>Bacillales Family X. Incertae Sedis</taxon>
        <taxon>Hydrogenibacillus</taxon>
    </lineage>
</organism>
<dbReference type="InterPro" id="IPR005119">
    <property type="entry name" value="LysR_subst-bd"/>
</dbReference>
<protein>
    <submittedName>
        <fullName evidence="6">LysR family transcriptional regulator</fullName>
    </submittedName>
</protein>
<dbReference type="InterPro" id="IPR036388">
    <property type="entry name" value="WH-like_DNA-bd_sf"/>
</dbReference>
<evidence type="ECO:0000256" key="1">
    <source>
        <dbReference type="ARBA" id="ARBA00009437"/>
    </source>
</evidence>
<dbReference type="Proteomes" id="UP000243024">
    <property type="component" value="Unassembled WGS sequence"/>
</dbReference>
<dbReference type="PANTHER" id="PTHR30346:SF28">
    <property type="entry name" value="HTH-TYPE TRANSCRIPTIONAL REGULATOR CYNR"/>
    <property type="match status" value="1"/>
</dbReference>
<dbReference type="AlphaFoldDB" id="A0A132NB65"/>
<dbReference type="CDD" id="cd08434">
    <property type="entry name" value="PBP2_GltC_like"/>
    <property type="match status" value="1"/>
</dbReference>
<dbReference type="EMBL" id="JXBB01000027">
    <property type="protein sequence ID" value="OAR04022.1"/>
    <property type="molecule type" value="Genomic_DNA"/>
</dbReference>
<dbReference type="SUPFAM" id="SSF53850">
    <property type="entry name" value="Periplasmic binding protein-like II"/>
    <property type="match status" value="1"/>
</dbReference>
<gene>
    <name evidence="6" type="ORF">SA87_05245</name>
</gene>
<dbReference type="InterPro" id="IPR000847">
    <property type="entry name" value="LysR_HTH_N"/>
</dbReference>
<dbReference type="STRING" id="1484.SA87_05245"/>
<sequence length="305" mass="33944">MELTQIRYFVEVARREHVTEAAYALNVAQSAVSRQIQNLEDELGVALFVRDGRRVRLTAAGSVLLEHMENVLREIEAARRRLESLVSPETGRIRLGFPSSLASYMLPTVLSAYRRLHPQTSFELHQGMIKELLEKVAAQALDLAFVTPPPRGDRKLSGFVLFDEEMVALLPADHPLTERAAREGGLPFAALKEEPFILFRPGMLLRTIVDEAARAAGFQPKVAFEGDEMETVKGLVAAGLGVAVLPEVSLIENVPRSAVKVRIVDPPIRRSVGIAYDTARPRTPAEEAFLAFLKEFFRDFRRFGA</sequence>
<dbReference type="GO" id="GO:0003677">
    <property type="term" value="F:DNA binding"/>
    <property type="evidence" value="ECO:0007669"/>
    <property type="project" value="UniProtKB-KW"/>
</dbReference>
<dbReference type="Pfam" id="PF00126">
    <property type="entry name" value="HTH_1"/>
    <property type="match status" value="1"/>
</dbReference>
<dbReference type="SUPFAM" id="SSF46785">
    <property type="entry name" value="Winged helix' DNA-binding domain"/>
    <property type="match status" value="1"/>
</dbReference>
<dbReference type="RefSeq" id="WP_066201903.1">
    <property type="nucleotide sequence ID" value="NZ_CBCSAS010000049.1"/>
</dbReference>
<dbReference type="Pfam" id="PF03466">
    <property type="entry name" value="LysR_substrate"/>
    <property type="match status" value="1"/>
</dbReference>
<dbReference type="GO" id="GO:0003700">
    <property type="term" value="F:DNA-binding transcription factor activity"/>
    <property type="evidence" value="ECO:0007669"/>
    <property type="project" value="InterPro"/>
</dbReference>
<dbReference type="PRINTS" id="PR00039">
    <property type="entry name" value="HTHLYSR"/>
</dbReference>
<comment type="similarity">
    <text evidence="1">Belongs to the LysR transcriptional regulatory family.</text>
</comment>
<evidence type="ECO:0000259" key="5">
    <source>
        <dbReference type="PROSITE" id="PS50931"/>
    </source>
</evidence>
<evidence type="ECO:0000256" key="4">
    <source>
        <dbReference type="ARBA" id="ARBA00023163"/>
    </source>
</evidence>
<name>A0A132NB65_HYDSH</name>
<proteinExistence type="inferred from homology"/>
<reference evidence="6 7" key="1">
    <citation type="submission" date="2015-09" db="EMBL/GenBank/DDBJ databases">
        <title>Draft genome sequence of Hydrogenibacillus schlegelii DSM 2000.</title>
        <authorList>
            <person name="Hemp J."/>
        </authorList>
    </citation>
    <scope>NUCLEOTIDE SEQUENCE [LARGE SCALE GENOMIC DNA]</scope>
    <source>
        <strain evidence="6 7">MA 48</strain>
    </source>
</reference>
<dbReference type="FunFam" id="1.10.10.10:FF:000001">
    <property type="entry name" value="LysR family transcriptional regulator"/>
    <property type="match status" value="1"/>
</dbReference>
<dbReference type="PROSITE" id="PS50931">
    <property type="entry name" value="HTH_LYSR"/>
    <property type="match status" value="1"/>
</dbReference>
<keyword evidence="4" id="KW-0804">Transcription</keyword>
<evidence type="ECO:0000256" key="2">
    <source>
        <dbReference type="ARBA" id="ARBA00023015"/>
    </source>
</evidence>
<feature type="domain" description="HTH lysR-type" evidence="5">
    <location>
        <begin position="1"/>
        <end position="58"/>
    </location>
</feature>
<accession>A0A132NB65</accession>
<keyword evidence="7" id="KW-1185">Reference proteome</keyword>
<evidence type="ECO:0000256" key="3">
    <source>
        <dbReference type="ARBA" id="ARBA00023125"/>
    </source>
</evidence>
<dbReference type="Gene3D" id="3.40.190.290">
    <property type="match status" value="1"/>
</dbReference>
<dbReference type="OrthoDB" id="9803735at2"/>
<keyword evidence="2" id="KW-0805">Transcription regulation</keyword>
<evidence type="ECO:0000313" key="6">
    <source>
        <dbReference type="EMBL" id="OAR04022.1"/>
    </source>
</evidence>
<dbReference type="GO" id="GO:0032993">
    <property type="term" value="C:protein-DNA complex"/>
    <property type="evidence" value="ECO:0007669"/>
    <property type="project" value="TreeGrafter"/>
</dbReference>
<keyword evidence="3" id="KW-0238">DNA-binding</keyword>
<comment type="caution">
    <text evidence="6">The sequence shown here is derived from an EMBL/GenBank/DDBJ whole genome shotgun (WGS) entry which is preliminary data.</text>
</comment>
<evidence type="ECO:0000313" key="7">
    <source>
        <dbReference type="Proteomes" id="UP000243024"/>
    </source>
</evidence>
<dbReference type="InterPro" id="IPR036390">
    <property type="entry name" value="WH_DNA-bd_sf"/>
</dbReference>
<dbReference type="PANTHER" id="PTHR30346">
    <property type="entry name" value="TRANSCRIPTIONAL DUAL REGULATOR HCAR-RELATED"/>
    <property type="match status" value="1"/>
</dbReference>
<dbReference type="Gene3D" id="1.10.10.10">
    <property type="entry name" value="Winged helix-like DNA-binding domain superfamily/Winged helix DNA-binding domain"/>
    <property type="match status" value="1"/>
</dbReference>